<proteinExistence type="predicted"/>
<reference evidence="2 3" key="1">
    <citation type="submission" date="2022-06" db="EMBL/GenBank/DDBJ databases">
        <title>New Species of the Genus Actinoplanes, ActinopZanes ferrugineus.</title>
        <authorList>
            <person name="Ding P."/>
        </authorList>
    </citation>
    <scope>NUCLEOTIDE SEQUENCE [LARGE SCALE GENOMIC DNA]</scope>
    <source>
        <strain evidence="2 3">TRM88003</strain>
    </source>
</reference>
<feature type="signal peptide" evidence="1">
    <location>
        <begin position="1"/>
        <end position="22"/>
    </location>
</feature>
<dbReference type="RefSeq" id="WP_253239744.1">
    <property type="nucleotide sequence ID" value="NZ_JAMYJR010000027.1"/>
</dbReference>
<keyword evidence="1" id="KW-0732">Signal</keyword>
<evidence type="ECO:0000256" key="1">
    <source>
        <dbReference type="SAM" id="SignalP"/>
    </source>
</evidence>
<protein>
    <submittedName>
        <fullName evidence="2">Peptidase inhibitor family I36 protein</fullName>
    </submittedName>
</protein>
<dbReference type="Proteomes" id="UP001523369">
    <property type="component" value="Unassembled WGS sequence"/>
</dbReference>
<evidence type="ECO:0000313" key="2">
    <source>
        <dbReference type="EMBL" id="MCO8273665.1"/>
    </source>
</evidence>
<dbReference type="Gene3D" id="2.60.20.10">
    <property type="entry name" value="Crystallins"/>
    <property type="match status" value="1"/>
</dbReference>
<sequence>MKKRTAITGAVVTALTVGTSMAVLPSAAQAAYACRASEVCLYQDWGLKGSTRVFRDLAPGNGIADFRFYTYTNGANLNDSVSSIYNRAPYPVYVYEDGGFSTGRKLMKINAGQIVDFNIHTALPNDVASSMGMVSR</sequence>
<comment type="caution">
    <text evidence="2">The sequence shown here is derived from an EMBL/GenBank/DDBJ whole genome shotgun (WGS) entry which is preliminary data.</text>
</comment>
<name>A0ABT1DS54_9ACTN</name>
<organism evidence="2 3">
    <name type="scientific">Paractinoplanes aksuensis</name>
    <dbReference type="NCBI Taxonomy" id="2939490"/>
    <lineage>
        <taxon>Bacteria</taxon>
        <taxon>Bacillati</taxon>
        <taxon>Actinomycetota</taxon>
        <taxon>Actinomycetes</taxon>
        <taxon>Micromonosporales</taxon>
        <taxon>Micromonosporaceae</taxon>
        <taxon>Paractinoplanes</taxon>
    </lineage>
</organism>
<keyword evidence="3" id="KW-1185">Reference proteome</keyword>
<accession>A0ABT1DS54</accession>
<dbReference type="EMBL" id="JAMYJR010000027">
    <property type="protein sequence ID" value="MCO8273665.1"/>
    <property type="molecule type" value="Genomic_DNA"/>
</dbReference>
<gene>
    <name evidence="2" type="ORF">M1L60_24010</name>
</gene>
<dbReference type="PROSITE" id="PS51257">
    <property type="entry name" value="PROKAR_LIPOPROTEIN"/>
    <property type="match status" value="1"/>
</dbReference>
<evidence type="ECO:0000313" key="3">
    <source>
        <dbReference type="Proteomes" id="UP001523369"/>
    </source>
</evidence>
<feature type="chain" id="PRO_5045999445" evidence="1">
    <location>
        <begin position="23"/>
        <end position="136"/>
    </location>
</feature>
<dbReference type="Pfam" id="PF03995">
    <property type="entry name" value="Inhibitor_I36"/>
    <property type="match status" value="1"/>
</dbReference>